<dbReference type="InterPro" id="IPR019734">
    <property type="entry name" value="TPR_rpt"/>
</dbReference>
<accession>A0ABU4WEG4</accession>
<gene>
    <name evidence="2" type="ORF">RFV38_10650</name>
</gene>
<comment type="caution">
    <text evidence="2">The sequence shown here is derived from an EMBL/GenBank/DDBJ whole genome shotgun (WGS) entry which is preliminary data.</text>
</comment>
<evidence type="ECO:0000313" key="3">
    <source>
        <dbReference type="Proteomes" id="UP001279681"/>
    </source>
</evidence>
<evidence type="ECO:0000313" key="2">
    <source>
        <dbReference type="EMBL" id="MDX8336951.1"/>
    </source>
</evidence>
<evidence type="ECO:0000259" key="1">
    <source>
        <dbReference type="PROSITE" id="PS50943"/>
    </source>
</evidence>
<dbReference type="InterPro" id="IPR001387">
    <property type="entry name" value="Cro/C1-type_HTH"/>
</dbReference>
<dbReference type="CDD" id="cd00093">
    <property type="entry name" value="HTH_XRE"/>
    <property type="match status" value="1"/>
</dbReference>
<reference evidence="3" key="1">
    <citation type="submission" date="2023-07" db="EMBL/GenBank/DDBJ databases">
        <authorList>
            <person name="Colorado M.A."/>
            <person name="Villamil L.M."/>
            <person name="Melo J.F."/>
            <person name="Rodriguez J.A."/>
            <person name="Ruiz R.Y."/>
        </authorList>
    </citation>
    <scope>NUCLEOTIDE SEQUENCE [LARGE SCALE GENOMIC DNA]</scope>
    <source>
        <strain evidence="3">C33</strain>
    </source>
</reference>
<dbReference type="SUPFAM" id="SSF47413">
    <property type="entry name" value="lambda repressor-like DNA-binding domains"/>
    <property type="match status" value="1"/>
</dbReference>
<dbReference type="InterPro" id="IPR010982">
    <property type="entry name" value="Lambda_DNA-bd_dom_sf"/>
</dbReference>
<name>A0ABU4WEG4_9FUSO</name>
<dbReference type="PROSITE" id="PS50943">
    <property type="entry name" value="HTH_CROC1"/>
    <property type="match status" value="1"/>
</dbReference>
<proteinExistence type="predicted"/>
<keyword evidence="3" id="KW-1185">Reference proteome</keyword>
<dbReference type="SUPFAM" id="SSF48452">
    <property type="entry name" value="TPR-like"/>
    <property type="match status" value="1"/>
</dbReference>
<dbReference type="Gene3D" id="1.10.260.40">
    <property type="entry name" value="lambda repressor-like DNA-binding domains"/>
    <property type="match status" value="1"/>
</dbReference>
<sequence>MKGFIMFLTPEEKISYLRKKYNITQNELSSTEIKRQFIGMIEIGKRSLTKNTAEIISKNFNEILKKRKVEEKITVSYLLETKEEQALKRLYQILENPNVRNDIEIEICFLELKDLKRKEFSFLLGEFYFDLKEIKLSKKYFEIALYLYKSLEKIEILLYLTRIYYYLNQFKKTVDLIENHVFSFIKNPTDNNLKILYNYGYSLYKIDKIEKSVEILKKLSKLCEIEDLNFKIQNILAVIYYLKLNKYKQAIKIYQNIFTNSTQENQLVIYGNYLEMWLSLKKEIKIEKVIEDVQTFLKNYQTSPDHLFKIYILIGKSYITLNLEKEAYIYYIKALNILNNKLTQIENKYEILLEILNLQSLQEEEIDVIIKNFFILFKEKQDYKIAIKFIKKIKSETKKLQILEKLN</sequence>
<protein>
    <recommendedName>
        <fullName evidence="1">HTH cro/C1-type domain-containing protein</fullName>
    </recommendedName>
</protein>
<dbReference type="EMBL" id="JAVIKH010000016">
    <property type="protein sequence ID" value="MDX8336951.1"/>
    <property type="molecule type" value="Genomic_DNA"/>
</dbReference>
<dbReference type="Gene3D" id="1.25.40.10">
    <property type="entry name" value="Tetratricopeptide repeat domain"/>
    <property type="match status" value="2"/>
</dbReference>
<organism evidence="2 3">
    <name type="scientific">Candidatus Cetobacterium colombiensis</name>
    <dbReference type="NCBI Taxonomy" id="3073100"/>
    <lineage>
        <taxon>Bacteria</taxon>
        <taxon>Fusobacteriati</taxon>
        <taxon>Fusobacteriota</taxon>
        <taxon>Fusobacteriia</taxon>
        <taxon>Fusobacteriales</taxon>
        <taxon>Fusobacteriaceae</taxon>
        <taxon>Cetobacterium</taxon>
    </lineage>
</organism>
<dbReference type="InterPro" id="IPR011990">
    <property type="entry name" value="TPR-like_helical_dom_sf"/>
</dbReference>
<feature type="domain" description="HTH cro/C1-type" evidence="1">
    <location>
        <begin position="14"/>
        <end position="67"/>
    </location>
</feature>
<dbReference type="Proteomes" id="UP001279681">
    <property type="component" value="Unassembled WGS sequence"/>
</dbReference>
<dbReference type="Pfam" id="PF13181">
    <property type="entry name" value="TPR_8"/>
    <property type="match status" value="2"/>
</dbReference>